<dbReference type="PROSITE" id="PS50215">
    <property type="entry name" value="ADAM_MEPRO"/>
    <property type="match status" value="1"/>
</dbReference>
<feature type="binding site" evidence="3">
    <location>
        <position position="596"/>
    </location>
    <ligand>
        <name>Zn(2+)</name>
        <dbReference type="ChEBI" id="CHEBI:29105"/>
        <note>catalytic</note>
    </ligand>
</feature>
<dbReference type="InterPro" id="IPR002870">
    <property type="entry name" value="Peptidase_M12B_N"/>
</dbReference>
<keyword evidence="6" id="KW-0401">Integrin</keyword>
<dbReference type="GO" id="GO:0007229">
    <property type="term" value="P:integrin-mediated signaling pathway"/>
    <property type="evidence" value="ECO:0007669"/>
    <property type="project" value="UniProtKB-KW"/>
</dbReference>
<feature type="domain" description="Peptidase M12B" evidence="5">
    <location>
        <begin position="448"/>
        <end position="649"/>
    </location>
</feature>
<dbReference type="Pfam" id="PF03645">
    <property type="entry name" value="Tctex-1"/>
    <property type="match status" value="1"/>
</dbReference>
<dbReference type="InterPro" id="IPR005334">
    <property type="entry name" value="Tctex-1-like"/>
</dbReference>
<name>A0A2B4SSZ8_STYPI</name>
<feature type="region of interest" description="Disordered" evidence="4">
    <location>
        <begin position="1"/>
        <end position="60"/>
    </location>
</feature>
<dbReference type="PANTHER" id="PTHR11905:SF256">
    <property type="entry name" value="PEPTIDASE M12B DOMAIN-CONTAINING PROTEIN"/>
    <property type="match status" value="1"/>
</dbReference>
<dbReference type="InterPro" id="IPR001590">
    <property type="entry name" value="Peptidase_M12B"/>
</dbReference>
<dbReference type="EMBL" id="LSMT01000026">
    <property type="protein sequence ID" value="PFX32203.1"/>
    <property type="molecule type" value="Genomic_DNA"/>
</dbReference>
<comment type="caution">
    <text evidence="6">The sequence shown here is derived from an EMBL/GenBank/DDBJ whole genome shotgun (WGS) entry which is preliminary data.</text>
</comment>
<feature type="binding site" evidence="3">
    <location>
        <position position="592"/>
    </location>
    <ligand>
        <name>Zn(2+)</name>
        <dbReference type="ChEBI" id="CHEBI:29105"/>
        <note>catalytic</note>
    </ligand>
</feature>
<dbReference type="SUPFAM" id="SSF55486">
    <property type="entry name" value="Metalloproteases ('zincins'), catalytic domain"/>
    <property type="match status" value="1"/>
</dbReference>
<feature type="compositionally biased region" description="Polar residues" evidence="4">
    <location>
        <begin position="344"/>
        <end position="353"/>
    </location>
</feature>
<evidence type="ECO:0000313" key="7">
    <source>
        <dbReference type="Proteomes" id="UP000225706"/>
    </source>
</evidence>
<dbReference type="PANTHER" id="PTHR11905">
    <property type="entry name" value="ADAM A DISINTEGRIN AND METALLOPROTEASE DOMAIN"/>
    <property type="match status" value="1"/>
</dbReference>
<comment type="similarity">
    <text evidence="1">Belongs to the dynein light chain Tctex-type family.</text>
</comment>
<feature type="compositionally biased region" description="Basic and acidic residues" evidence="4">
    <location>
        <begin position="415"/>
        <end position="424"/>
    </location>
</feature>
<dbReference type="Pfam" id="PF01562">
    <property type="entry name" value="Pep_M12B_propep"/>
    <property type="match status" value="1"/>
</dbReference>
<keyword evidence="7" id="KW-1185">Reference proteome</keyword>
<feature type="binding site" evidence="3">
    <location>
        <position position="602"/>
    </location>
    <ligand>
        <name>Zn(2+)</name>
        <dbReference type="ChEBI" id="CHEBI:29105"/>
        <note>catalytic</note>
    </ligand>
</feature>
<dbReference type="Gene3D" id="3.40.390.10">
    <property type="entry name" value="Collagenase (Catalytic Domain)"/>
    <property type="match status" value="1"/>
</dbReference>
<dbReference type="CDD" id="cd21451">
    <property type="entry name" value="DLC-like_TCTEX1D"/>
    <property type="match status" value="1"/>
</dbReference>
<evidence type="ECO:0000256" key="1">
    <source>
        <dbReference type="ARBA" id="ARBA00005361"/>
    </source>
</evidence>
<proteinExistence type="inferred from homology"/>
<dbReference type="InterPro" id="IPR038586">
    <property type="entry name" value="Tctex-1-like_sf"/>
</dbReference>
<reference evidence="7" key="1">
    <citation type="journal article" date="2017" name="bioRxiv">
        <title>Comparative analysis of the genomes of Stylophora pistillata and Acropora digitifera provides evidence for extensive differences between species of corals.</title>
        <authorList>
            <person name="Voolstra C.R."/>
            <person name="Li Y."/>
            <person name="Liew Y.J."/>
            <person name="Baumgarten S."/>
            <person name="Zoccola D."/>
            <person name="Flot J.-F."/>
            <person name="Tambutte S."/>
            <person name="Allemand D."/>
            <person name="Aranda M."/>
        </authorList>
    </citation>
    <scope>NUCLEOTIDE SEQUENCE [LARGE SCALE GENOMIC DNA]</scope>
</reference>
<dbReference type="GO" id="GO:0004222">
    <property type="term" value="F:metalloendopeptidase activity"/>
    <property type="evidence" value="ECO:0007669"/>
    <property type="project" value="InterPro"/>
</dbReference>
<keyword evidence="3" id="KW-0479">Metal-binding</keyword>
<dbReference type="InterPro" id="IPR024079">
    <property type="entry name" value="MetalloPept_cat_dom_sf"/>
</dbReference>
<gene>
    <name evidence="6" type="primary">ADAMTS8</name>
    <name evidence="6" type="ORF">AWC38_SpisGene2985</name>
</gene>
<feature type="region of interest" description="Disordered" evidence="4">
    <location>
        <begin position="340"/>
        <end position="362"/>
    </location>
</feature>
<accession>A0A2B4SSZ8</accession>
<organism evidence="6 7">
    <name type="scientific">Stylophora pistillata</name>
    <name type="common">Smooth cauliflower coral</name>
    <dbReference type="NCBI Taxonomy" id="50429"/>
    <lineage>
        <taxon>Eukaryota</taxon>
        <taxon>Metazoa</taxon>
        <taxon>Cnidaria</taxon>
        <taxon>Anthozoa</taxon>
        <taxon>Hexacorallia</taxon>
        <taxon>Scleractinia</taxon>
        <taxon>Astrocoeniina</taxon>
        <taxon>Pocilloporidae</taxon>
        <taxon>Stylophora</taxon>
    </lineage>
</organism>
<dbReference type="GO" id="GO:0006508">
    <property type="term" value="P:proteolysis"/>
    <property type="evidence" value="ECO:0007669"/>
    <property type="project" value="InterPro"/>
</dbReference>
<sequence>MELEPKPRFLSFQDPVQSGSEDDNASRTSARRLSAMSEASTTSSSRRISVIQPGRKTSKSTSYVSPYRLWRRMSDSIRDQAGNMFQGDEKKQEVENTYRMEPKRKFPEREVREIIKNSLEALLGELTYSGSEFGFLTKLLSSRIMEQVKSLNIERYKLVCVVNVGSKHNQGLRVVSRCLWNPNSDTHATASIENGTLFAVATVYGIYFEFDSVQGLDRREEEMSRFFHLVVILVSFLYQSIATARQDLHTFLSKDELRRYLQTDSYETVPEYDVVKVHNHRSKRNEFSTKQDYRLSAFGKDFALTLQPNDDVIPDTGLPIERRKRDGVVVKEIHHPHGRFYEGQLTSDPNSHVTVRETDKKGQLSGAIVSDGHLYHLEPLPDHLHRRAVLQGPGYHVISKRSARDLPNQKFMSTHNKEGTQEHEEVQDDQSETEKTRMKRDDVYKGNIYIEAMLTADKTTCDFYGNETLDYLLNIANLVSRLYKDKSIGMPVSWVLTKVFLIEGFDPDLDFAANNIRSAGSYFWKYKSWTLNRNTANGKQEHYDIAALLTRSVCGLNSCSINGVANKGLCGKYPGVSINVAIGLGAAYTVTHDMAHNIGLGHDTGDCHKMGAIMHRQQAYGPKAFHWSPCSMNQLKQRFTLHKCLHNQPSVQIPLPSLPPLFSADEQ</sequence>
<evidence type="ECO:0000256" key="2">
    <source>
        <dbReference type="ARBA" id="ARBA00023157"/>
    </source>
</evidence>
<dbReference type="Proteomes" id="UP000225706">
    <property type="component" value="Unassembled WGS sequence"/>
</dbReference>
<feature type="region of interest" description="Disordered" evidence="4">
    <location>
        <begin position="413"/>
        <end position="437"/>
    </location>
</feature>
<keyword evidence="3" id="KW-0862">Zinc</keyword>
<keyword evidence="2" id="KW-1015">Disulfide bond</keyword>
<dbReference type="Gene3D" id="3.30.1140.40">
    <property type="entry name" value="Tctex-1"/>
    <property type="match status" value="1"/>
</dbReference>
<feature type="compositionally biased region" description="Low complexity" evidence="4">
    <location>
        <begin position="34"/>
        <end position="49"/>
    </location>
</feature>
<evidence type="ECO:0000259" key="5">
    <source>
        <dbReference type="PROSITE" id="PS50215"/>
    </source>
</evidence>
<dbReference type="AlphaFoldDB" id="A0A2B4SSZ8"/>
<evidence type="ECO:0000256" key="3">
    <source>
        <dbReference type="PROSITE-ProRule" id="PRU00276"/>
    </source>
</evidence>
<dbReference type="OrthoDB" id="10257471at2759"/>
<protein>
    <submittedName>
        <fullName evidence="6">A disintegrin and metalloproteinase with thrombospondin motifs 8</fullName>
    </submittedName>
</protein>
<evidence type="ECO:0000256" key="4">
    <source>
        <dbReference type="SAM" id="MobiDB-lite"/>
    </source>
</evidence>
<dbReference type="Pfam" id="PF01421">
    <property type="entry name" value="Reprolysin"/>
    <property type="match status" value="1"/>
</dbReference>
<comment type="caution">
    <text evidence="3">Lacks conserved residue(s) required for the propagation of feature annotation.</text>
</comment>
<evidence type="ECO:0000313" key="6">
    <source>
        <dbReference type="EMBL" id="PFX32203.1"/>
    </source>
</evidence>
<dbReference type="GO" id="GO:0046872">
    <property type="term" value="F:metal ion binding"/>
    <property type="evidence" value="ECO:0007669"/>
    <property type="project" value="UniProtKB-KW"/>
</dbReference>